<name>A0A1Y1YB40_9FUNG</name>
<comment type="caution">
    <text evidence="2">The sequence shown here is derived from an EMBL/GenBank/DDBJ whole genome shotgun (WGS) entry which is preliminary data.</text>
</comment>
<feature type="transmembrane region" description="Helical" evidence="1">
    <location>
        <begin position="69"/>
        <end position="88"/>
    </location>
</feature>
<organism evidence="2 3">
    <name type="scientific">Basidiobolus meristosporus CBS 931.73</name>
    <dbReference type="NCBI Taxonomy" id="1314790"/>
    <lineage>
        <taxon>Eukaryota</taxon>
        <taxon>Fungi</taxon>
        <taxon>Fungi incertae sedis</taxon>
        <taxon>Zoopagomycota</taxon>
        <taxon>Entomophthoromycotina</taxon>
        <taxon>Basidiobolomycetes</taxon>
        <taxon>Basidiobolales</taxon>
        <taxon>Basidiobolaceae</taxon>
        <taxon>Basidiobolus</taxon>
    </lineage>
</organism>
<gene>
    <name evidence="2" type="ORF">K493DRAFT_315076</name>
</gene>
<protein>
    <recommendedName>
        <fullName evidence="4">Transmembrane protein 230</fullName>
    </recommendedName>
</protein>
<evidence type="ECO:0000313" key="2">
    <source>
        <dbReference type="EMBL" id="ORX95261.1"/>
    </source>
</evidence>
<dbReference type="InParanoid" id="A0A1Y1YB40"/>
<sequence>MDQRPSNSTGVEPLSKHEYQELIDNPSGFDVAIVPCGSVILTVIFFVFGIMGIFLGAAEFFSYVPSEGWGSFLLIFGALLFIPGLYYARRVWHAMKGYRRQQSQLEMAML</sequence>
<keyword evidence="1" id="KW-1133">Transmembrane helix</keyword>
<evidence type="ECO:0000313" key="3">
    <source>
        <dbReference type="Proteomes" id="UP000193498"/>
    </source>
</evidence>
<dbReference type="AlphaFoldDB" id="A0A1Y1YB40"/>
<dbReference type="EMBL" id="MCFE01000181">
    <property type="protein sequence ID" value="ORX95261.1"/>
    <property type="molecule type" value="Genomic_DNA"/>
</dbReference>
<keyword evidence="3" id="KW-1185">Reference proteome</keyword>
<accession>A0A1Y1YB40</accession>
<keyword evidence="1" id="KW-0472">Membrane</keyword>
<evidence type="ECO:0000256" key="1">
    <source>
        <dbReference type="SAM" id="Phobius"/>
    </source>
</evidence>
<proteinExistence type="predicted"/>
<feature type="transmembrane region" description="Helical" evidence="1">
    <location>
        <begin position="31"/>
        <end position="57"/>
    </location>
</feature>
<evidence type="ECO:0008006" key="4">
    <source>
        <dbReference type="Google" id="ProtNLM"/>
    </source>
</evidence>
<keyword evidence="1" id="KW-0812">Transmembrane</keyword>
<reference evidence="2 3" key="1">
    <citation type="submission" date="2016-07" db="EMBL/GenBank/DDBJ databases">
        <title>Pervasive Adenine N6-methylation of Active Genes in Fungi.</title>
        <authorList>
            <consortium name="DOE Joint Genome Institute"/>
            <person name="Mondo S.J."/>
            <person name="Dannebaum R.O."/>
            <person name="Kuo R.C."/>
            <person name="Labutti K."/>
            <person name="Haridas S."/>
            <person name="Kuo A."/>
            <person name="Salamov A."/>
            <person name="Ahrendt S.R."/>
            <person name="Lipzen A."/>
            <person name="Sullivan W."/>
            <person name="Andreopoulos W.B."/>
            <person name="Clum A."/>
            <person name="Lindquist E."/>
            <person name="Daum C."/>
            <person name="Ramamoorthy G.K."/>
            <person name="Gryganskyi A."/>
            <person name="Culley D."/>
            <person name="Magnuson J.K."/>
            <person name="James T.Y."/>
            <person name="O'Malley M.A."/>
            <person name="Stajich J.E."/>
            <person name="Spatafora J.W."/>
            <person name="Visel A."/>
            <person name="Grigoriev I.V."/>
        </authorList>
    </citation>
    <scope>NUCLEOTIDE SEQUENCE [LARGE SCALE GENOMIC DNA]</scope>
    <source>
        <strain evidence="2 3">CBS 931.73</strain>
    </source>
</reference>
<dbReference type="Proteomes" id="UP000193498">
    <property type="component" value="Unassembled WGS sequence"/>
</dbReference>